<dbReference type="EMBL" id="LCYA01000136">
    <property type="protein sequence ID" value="KWV85294.1"/>
    <property type="molecule type" value="Genomic_DNA"/>
</dbReference>
<dbReference type="AlphaFoldDB" id="A0A109LD54"/>
<protein>
    <submittedName>
        <fullName evidence="1">Uncharacterized protein</fullName>
    </submittedName>
</protein>
<name>A0A109LD54_PSEFL</name>
<accession>A0A109LD54</accession>
<dbReference type="Proteomes" id="UP000061348">
    <property type="component" value="Unassembled WGS sequence"/>
</dbReference>
<gene>
    <name evidence="1" type="ORF">PFLmoz3_05068</name>
</gene>
<evidence type="ECO:0000313" key="2">
    <source>
        <dbReference type="Proteomes" id="UP000061348"/>
    </source>
</evidence>
<organism evidence="1 2">
    <name type="scientific">Pseudomonas fluorescens</name>
    <dbReference type="NCBI Taxonomy" id="294"/>
    <lineage>
        <taxon>Bacteria</taxon>
        <taxon>Pseudomonadati</taxon>
        <taxon>Pseudomonadota</taxon>
        <taxon>Gammaproteobacteria</taxon>
        <taxon>Pseudomonadales</taxon>
        <taxon>Pseudomonadaceae</taxon>
        <taxon>Pseudomonas</taxon>
    </lineage>
</organism>
<proteinExistence type="predicted"/>
<evidence type="ECO:0000313" key="1">
    <source>
        <dbReference type="EMBL" id="KWV85294.1"/>
    </source>
</evidence>
<reference evidence="1 2" key="1">
    <citation type="submission" date="2015-05" db="EMBL/GenBank/DDBJ databases">
        <title>A genomic and transcriptomic approach to investigate the blue pigment phenotype in Pseudomonas fluorescens.</title>
        <authorList>
            <person name="Andreani N.A."/>
            <person name="Cardazzo B."/>
        </authorList>
    </citation>
    <scope>NUCLEOTIDE SEQUENCE [LARGE SCALE GENOMIC DNA]</scope>
    <source>
        <strain evidence="1 2">Ps_22</strain>
    </source>
</reference>
<comment type="caution">
    <text evidence="1">The sequence shown here is derived from an EMBL/GenBank/DDBJ whole genome shotgun (WGS) entry which is preliminary data.</text>
</comment>
<sequence length="68" mass="7988">MLEWYFSRTIWKVPSNAAPIRPPRFWQIPNITEKLTRLRGLVSTFLVPSTMVGPRKNVPPKPSRNWLI</sequence>